<feature type="region of interest" description="Disordered" evidence="9">
    <location>
        <begin position="60"/>
        <end position="80"/>
    </location>
</feature>
<dbReference type="InterPro" id="IPR001723">
    <property type="entry name" value="Nuclear_hrmn_rcpt"/>
</dbReference>
<feature type="domain" description="NR LBD" evidence="11">
    <location>
        <begin position="328"/>
        <end position="475"/>
    </location>
</feature>
<sequence>MFSDATLPDSIKYLLEVTTMKEKSNAGIHLRAGLPFPKQNVFNSELSNFVAPLLNEDNHTSSGDVLQSAENGSSVKDGISQQYSKHTDKNCLSDNSMCAVDQSSSHSVLNHNTCIDNTLGASSFSGEFGDVPADFDFFHSPKDNGKKIRNLLPPCRICGDQASGFHYGANTCEACKGFFRRSLKKNTIKYSCLGINNCTIQKGRRNNCTKCRYKKCIEIGMSKEAIKTGRYTHEKRTKDTVEIKLLQGDNLLANLSSKPPKKSQKMAPISTKSFELLQTIYTAHKHVFILWHQMLDDDFYPETNLQYAENYEKKKAQENENDKVRKSPSKTDTDSLYKSEHSEVGEEVKCHDGRSKLNRDLLRSLVMNHIETAIYAFVKFAKMLPGFTGLSLNDQACLVKNARFDVWMLGAYRFIDPVHNVATGPIGKTFHREELGDLIDTDFIQALFDFSALLLSLDISREEVALLQAISLTFS</sequence>
<dbReference type="GO" id="GO:0004879">
    <property type="term" value="F:nuclear receptor activity"/>
    <property type="evidence" value="ECO:0007669"/>
    <property type="project" value="TreeGrafter"/>
</dbReference>
<protein>
    <submittedName>
        <fullName evidence="12">Uncharacterized protein</fullName>
    </submittedName>
</protein>
<keyword evidence="6" id="KW-0804">Transcription</keyword>
<comment type="caution">
    <text evidence="12">The sequence shown here is derived from an EMBL/GenBank/DDBJ whole genome shotgun (WGS) entry which is preliminary data.</text>
</comment>
<dbReference type="SUPFAM" id="SSF48508">
    <property type="entry name" value="Nuclear receptor ligand-binding domain"/>
    <property type="match status" value="1"/>
</dbReference>
<dbReference type="GO" id="GO:0000978">
    <property type="term" value="F:RNA polymerase II cis-regulatory region sequence-specific DNA binding"/>
    <property type="evidence" value="ECO:0007669"/>
    <property type="project" value="TreeGrafter"/>
</dbReference>
<dbReference type="PRINTS" id="PR00398">
    <property type="entry name" value="STRDHORMONER"/>
</dbReference>
<evidence type="ECO:0000256" key="3">
    <source>
        <dbReference type="ARBA" id="ARBA00022833"/>
    </source>
</evidence>
<dbReference type="InterPro" id="IPR035500">
    <property type="entry name" value="NHR-like_dom_sf"/>
</dbReference>
<keyword evidence="3" id="KW-0862">Zinc</keyword>
<keyword evidence="2" id="KW-0863">Zinc-finger</keyword>
<evidence type="ECO:0000256" key="9">
    <source>
        <dbReference type="SAM" id="MobiDB-lite"/>
    </source>
</evidence>
<dbReference type="Gene3D" id="1.10.565.10">
    <property type="entry name" value="Retinoid X Receptor"/>
    <property type="match status" value="1"/>
</dbReference>
<dbReference type="GO" id="GO:0045944">
    <property type="term" value="P:positive regulation of transcription by RNA polymerase II"/>
    <property type="evidence" value="ECO:0007669"/>
    <property type="project" value="TreeGrafter"/>
</dbReference>
<dbReference type="InterPro" id="IPR000536">
    <property type="entry name" value="Nucl_hrmn_rcpt_lig-bd"/>
</dbReference>
<dbReference type="SMART" id="SM00399">
    <property type="entry name" value="ZnF_C4"/>
    <property type="match status" value="1"/>
</dbReference>
<evidence type="ECO:0000256" key="4">
    <source>
        <dbReference type="ARBA" id="ARBA00023015"/>
    </source>
</evidence>
<keyword evidence="1" id="KW-0479">Metal-binding</keyword>
<evidence type="ECO:0000313" key="12">
    <source>
        <dbReference type="EMBL" id="KAH3890325.1"/>
    </source>
</evidence>
<dbReference type="PROSITE" id="PS51030">
    <property type="entry name" value="NUCLEAR_REC_DBD_2"/>
    <property type="match status" value="1"/>
</dbReference>
<evidence type="ECO:0000256" key="6">
    <source>
        <dbReference type="ARBA" id="ARBA00023163"/>
    </source>
</evidence>
<dbReference type="PRINTS" id="PR00047">
    <property type="entry name" value="STROIDFINGER"/>
</dbReference>
<dbReference type="PANTHER" id="PTHR24082">
    <property type="entry name" value="NUCLEAR HORMONE RECEPTOR"/>
    <property type="match status" value="1"/>
</dbReference>
<keyword evidence="4" id="KW-0805">Transcription regulation</keyword>
<keyword evidence="13" id="KW-1185">Reference proteome</keyword>
<dbReference type="GO" id="GO:0009755">
    <property type="term" value="P:hormone-mediated signaling pathway"/>
    <property type="evidence" value="ECO:0007669"/>
    <property type="project" value="TreeGrafter"/>
</dbReference>
<feature type="non-terminal residue" evidence="12">
    <location>
        <position position="1"/>
    </location>
</feature>
<dbReference type="Gene3D" id="3.30.50.10">
    <property type="entry name" value="Erythroid Transcription Factor GATA-1, subunit A"/>
    <property type="match status" value="1"/>
</dbReference>
<gene>
    <name evidence="12" type="ORF">DPMN_014402</name>
</gene>
<name>A0A9D4S4I8_DREPO</name>
<evidence type="ECO:0000256" key="2">
    <source>
        <dbReference type="ARBA" id="ARBA00022771"/>
    </source>
</evidence>
<reference evidence="12" key="2">
    <citation type="submission" date="2020-11" db="EMBL/GenBank/DDBJ databases">
        <authorList>
            <person name="McCartney M.A."/>
            <person name="Auch B."/>
            <person name="Kono T."/>
            <person name="Mallez S."/>
            <person name="Becker A."/>
            <person name="Gohl D.M."/>
            <person name="Silverstein K.A.T."/>
            <person name="Koren S."/>
            <person name="Bechman K.B."/>
            <person name="Herman A."/>
            <person name="Abrahante J.E."/>
            <person name="Garbe J."/>
        </authorList>
    </citation>
    <scope>NUCLEOTIDE SEQUENCE</scope>
    <source>
        <strain evidence="12">Duluth1</strain>
        <tissue evidence="12">Whole animal</tissue>
    </source>
</reference>
<dbReference type="CDD" id="cd06916">
    <property type="entry name" value="NR_DBD_like"/>
    <property type="match status" value="1"/>
</dbReference>
<dbReference type="GO" id="GO:0008270">
    <property type="term" value="F:zinc ion binding"/>
    <property type="evidence" value="ECO:0007669"/>
    <property type="project" value="UniProtKB-KW"/>
</dbReference>
<feature type="domain" description="Nuclear receptor" evidence="10">
    <location>
        <begin position="152"/>
        <end position="228"/>
    </location>
</feature>
<evidence type="ECO:0000256" key="8">
    <source>
        <dbReference type="ARBA" id="ARBA00023242"/>
    </source>
</evidence>
<feature type="region of interest" description="Disordered" evidence="9">
    <location>
        <begin position="313"/>
        <end position="347"/>
    </location>
</feature>
<keyword evidence="7" id="KW-0675">Receptor</keyword>
<dbReference type="PROSITE" id="PS00031">
    <property type="entry name" value="NUCLEAR_REC_DBD_1"/>
    <property type="match status" value="1"/>
</dbReference>
<evidence type="ECO:0000256" key="1">
    <source>
        <dbReference type="ARBA" id="ARBA00022723"/>
    </source>
</evidence>
<keyword evidence="8" id="KW-0539">Nucleus</keyword>
<dbReference type="Pfam" id="PF00104">
    <property type="entry name" value="Hormone_recep"/>
    <property type="match status" value="1"/>
</dbReference>
<dbReference type="GO" id="GO:0000122">
    <property type="term" value="P:negative regulation of transcription by RNA polymerase II"/>
    <property type="evidence" value="ECO:0007669"/>
    <property type="project" value="TreeGrafter"/>
</dbReference>
<dbReference type="PANTHER" id="PTHR24082:SF473">
    <property type="entry name" value="ECDYSONE-INDUCED PROTEIN 75B, ISOFORM B"/>
    <property type="match status" value="1"/>
</dbReference>
<keyword evidence="5" id="KW-0238">DNA-binding</keyword>
<proteinExistence type="predicted"/>
<accession>A0A9D4S4I8</accession>
<evidence type="ECO:0000259" key="10">
    <source>
        <dbReference type="PROSITE" id="PS51030"/>
    </source>
</evidence>
<reference evidence="12" key="1">
    <citation type="journal article" date="2019" name="bioRxiv">
        <title>The Genome of the Zebra Mussel, Dreissena polymorpha: A Resource for Invasive Species Research.</title>
        <authorList>
            <person name="McCartney M.A."/>
            <person name="Auch B."/>
            <person name="Kono T."/>
            <person name="Mallez S."/>
            <person name="Zhang Y."/>
            <person name="Obille A."/>
            <person name="Becker A."/>
            <person name="Abrahante J.E."/>
            <person name="Garbe J."/>
            <person name="Badalamenti J.P."/>
            <person name="Herman A."/>
            <person name="Mangelson H."/>
            <person name="Liachko I."/>
            <person name="Sullivan S."/>
            <person name="Sone E.D."/>
            <person name="Koren S."/>
            <person name="Silverstein K.A.T."/>
            <person name="Beckman K.B."/>
            <person name="Gohl D.M."/>
        </authorList>
    </citation>
    <scope>NUCLEOTIDE SEQUENCE</scope>
    <source>
        <strain evidence="12">Duluth1</strain>
        <tissue evidence="12">Whole animal</tissue>
    </source>
</reference>
<evidence type="ECO:0000256" key="5">
    <source>
        <dbReference type="ARBA" id="ARBA00023125"/>
    </source>
</evidence>
<evidence type="ECO:0000259" key="11">
    <source>
        <dbReference type="PROSITE" id="PS51843"/>
    </source>
</evidence>
<evidence type="ECO:0000256" key="7">
    <source>
        <dbReference type="ARBA" id="ARBA00023170"/>
    </source>
</evidence>
<evidence type="ECO:0000313" key="13">
    <source>
        <dbReference type="Proteomes" id="UP000828390"/>
    </source>
</evidence>
<dbReference type="AlphaFoldDB" id="A0A9D4S4I8"/>
<dbReference type="EMBL" id="JAIWYP010000001">
    <property type="protein sequence ID" value="KAH3890325.1"/>
    <property type="molecule type" value="Genomic_DNA"/>
</dbReference>
<dbReference type="InterPro" id="IPR013088">
    <property type="entry name" value="Znf_NHR/GATA"/>
</dbReference>
<dbReference type="Proteomes" id="UP000828390">
    <property type="component" value="Unassembled WGS sequence"/>
</dbReference>
<dbReference type="Pfam" id="PF00105">
    <property type="entry name" value="zf-C4"/>
    <property type="match status" value="1"/>
</dbReference>
<dbReference type="PROSITE" id="PS51843">
    <property type="entry name" value="NR_LBD"/>
    <property type="match status" value="1"/>
</dbReference>
<dbReference type="SUPFAM" id="SSF57716">
    <property type="entry name" value="Glucocorticoid receptor-like (DNA-binding domain)"/>
    <property type="match status" value="1"/>
</dbReference>
<dbReference type="GO" id="GO:0030154">
    <property type="term" value="P:cell differentiation"/>
    <property type="evidence" value="ECO:0007669"/>
    <property type="project" value="TreeGrafter"/>
</dbReference>
<organism evidence="12 13">
    <name type="scientific">Dreissena polymorpha</name>
    <name type="common">Zebra mussel</name>
    <name type="synonym">Mytilus polymorpha</name>
    <dbReference type="NCBI Taxonomy" id="45954"/>
    <lineage>
        <taxon>Eukaryota</taxon>
        <taxon>Metazoa</taxon>
        <taxon>Spiralia</taxon>
        <taxon>Lophotrochozoa</taxon>
        <taxon>Mollusca</taxon>
        <taxon>Bivalvia</taxon>
        <taxon>Autobranchia</taxon>
        <taxon>Heteroconchia</taxon>
        <taxon>Euheterodonta</taxon>
        <taxon>Imparidentia</taxon>
        <taxon>Neoheterodontei</taxon>
        <taxon>Myida</taxon>
        <taxon>Dreissenoidea</taxon>
        <taxon>Dreissenidae</taxon>
        <taxon>Dreissena</taxon>
    </lineage>
</organism>
<dbReference type="InterPro" id="IPR050234">
    <property type="entry name" value="Nuclear_hormone_rcpt_NR1"/>
</dbReference>
<dbReference type="InterPro" id="IPR001628">
    <property type="entry name" value="Znf_hrmn_rcpt"/>
</dbReference>